<feature type="region of interest" description="Disordered" evidence="8">
    <location>
        <begin position="588"/>
        <end position="608"/>
    </location>
</feature>
<dbReference type="PROSITE" id="PS50827">
    <property type="entry name" value="DDT"/>
    <property type="match status" value="1"/>
</dbReference>
<dbReference type="PANTHER" id="PTHR24102:SF28">
    <property type="entry name" value="PHD-TYPE DOMAIN-CONTAINING PROTEIN"/>
    <property type="match status" value="1"/>
</dbReference>
<reference evidence="11" key="1">
    <citation type="submission" date="2021-09" db="EMBL/GenBank/DDBJ databases">
        <authorList>
            <consortium name="AG Swart"/>
            <person name="Singh M."/>
            <person name="Singh A."/>
            <person name="Seah K."/>
            <person name="Emmerich C."/>
        </authorList>
    </citation>
    <scope>NUCLEOTIDE SEQUENCE</scope>
    <source>
        <strain evidence="11">ATCC30299</strain>
    </source>
</reference>
<evidence type="ECO:0000256" key="8">
    <source>
        <dbReference type="SAM" id="MobiDB-lite"/>
    </source>
</evidence>
<keyword evidence="4" id="KW-0862">Zinc</keyword>
<proteinExistence type="predicted"/>
<dbReference type="PROSITE" id="PS01359">
    <property type="entry name" value="ZF_PHD_1"/>
    <property type="match status" value="2"/>
</dbReference>
<dbReference type="Gene3D" id="3.30.40.10">
    <property type="entry name" value="Zinc/RING finger domain, C3HC4 (zinc finger)"/>
    <property type="match status" value="2"/>
</dbReference>
<dbReference type="Pfam" id="PF02791">
    <property type="entry name" value="DDT"/>
    <property type="match status" value="1"/>
</dbReference>
<evidence type="ECO:0000256" key="4">
    <source>
        <dbReference type="ARBA" id="ARBA00022833"/>
    </source>
</evidence>
<keyword evidence="3 6" id="KW-0863">Zinc-finger</keyword>
<evidence type="ECO:0000256" key="5">
    <source>
        <dbReference type="ARBA" id="ARBA00023242"/>
    </source>
</evidence>
<dbReference type="AlphaFoldDB" id="A0AAU9JXA3"/>
<feature type="compositionally biased region" description="Low complexity" evidence="8">
    <location>
        <begin position="588"/>
        <end position="602"/>
    </location>
</feature>
<dbReference type="GO" id="GO:0005634">
    <property type="term" value="C:nucleus"/>
    <property type="evidence" value="ECO:0007669"/>
    <property type="project" value="UniProtKB-SubCell"/>
</dbReference>
<dbReference type="InterPro" id="IPR019786">
    <property type="entry name" value="Zinc_finger_PHD-type_CS"/>
</dbReference>
<feature type="coiled-coil region" evidence="7">
    <location>
        <begin position="381"/>
        <end position="408"/>
    </location>
</feature>
<dbReference type="GO" id="GO:0008270">
    <property type="term" value="F:zinc ion binding"/>
    <property type="evidence" value="ECO:0007669"/>
    <property type="project" value="UniProtKB-KW"/>
</dbReference>
<evidence type="ECO:0000256" key="1">
    <source>
        <dbReference type="ARBA" id="ARBA00004123"/>
    </source>
</evidence>
<evidence type="ECO:0000259" key="10">
    <source>
        <dbReference type="PROSITE" id="PS50827"/>
    </source>
</evidence>
<dbReference type="InterPro" id="IPR001965">
    <property type="entry name" value="Znf_PHD"/>
</dbReference>
<organism evidence="11 12">
    <name type="scientific">Blepharisma stoltei</name>
    <dbReference type="NCBI Taxonomy" id="1481888"/>
    <lineage>
        <taxon>Eukaryota</taxon>
        <taxon>Sar</taxon>
        <taxon>Alveolata</taxon>
        <taxon>Ciliophora</taxon>
        <taxon>Postciliodesmatophora</taxon>
        <taxon>Heterotrichea</taxon>
        <taxon>Heterotrichida</taxon>
        <taxon>Blepharismidae</taxon>
        <taxon>Blepharisma</taxon>
    </lineage>
</organism>
<dbReference type="Pfam" id="PF00628">
    <property type="entry name" value="PHD"/>
    <property type="match status" value="2"/>
</dbReference>
<dbReference type="Pfam" id="PF15613">
    <property type="entry name" value="WSD"/>
    <property type="match status" value="1"/>
</dbReference>
<evidence type="ECO:0000259" key="9">
    <source>
        <dbReference type="PROSITE" id="PS50016"/>
    </source>
</evidence>
<protein>
    <submittedName>
        <fullName evidence="11">Uncharacterized protein</fullName>
    </submittedName>
</protein>
<dbReference type="InterPro" id="IPR019787">
    <property type="entry name" value="Znf_PHD-finger"/>
</dbReference>
<feature type="domain" description="DDT" evidence="10">
    <location>
        <begin position="179"/>
        <end position="239"/>
    </location>
</feature>
<dbReference type="InterPro" id="IPR018501">
    <property type="entry name" value="DDT_dom"/>
</dbReference>
<evidence type="ECO:0000313" key="12">
    <source>
        <dbReference type="Proteomes" id="UP001162131"/>
    </source>
</evidence>
<dbReference type="InterPro" id="IPR013083">
    <property type="entry name" value="Znf_RING/FYVE/PHD"/>
</dbReference>
<dbReference type="EMBL" id="CAJZBQ010000051">
    <property type="protein sequence ID" value="CAG9330261.1"/>
    <property type="molecule type" value="Genomic_DNA"/>
</dbReference>
<gene>
    <name evidence="11" type="ORF">BSTOLATCC_MIC50860</name>
</gene>
<evidence type="ECO:0000256" key="3">
    <source>
        <dbReference type="ARBA" id="ARBA00022771"/>
    </source>
</evidence>
<feature type="region of interest" description="Disordered" evidence="8">
    <location>
        <begin position="493"/>
        <end position="517"/>
    </location>
</feature>
<comment type="caution">
    <text evidence="11">The sequence shown here is derived from an EMBL/GenBank/DDBJ whole genome shotgun (WGS) entry which is preliminary data.</text>
</comment>
<accession>A0AAU9JXA3</accession>
<dbReference type="CDD" id="cd15567">
    <property type="entry name" value="PHD4_NSD"/>
    <property type="match status" value="1"/>
</dbReference>
<dbReference type="CDD" id="cd15532">
    <property type="entry name" value="PHD2_CHD_II"/>
    <property type="match status" value="1"/>
</dbReference>
<dbReference type="InterPro" id="IPR028941">
    <property type="entry name" value="WHIM2_dom"/>
</dbReference>
<evidence type="ECO:0000256" key="2">
    <source>
        <dbReference type="ARBA" id="ARBA00022723"/>
    </source>
</evidence>
<dbReference type="SUPFAM" id="SSF57903">
    <property type="entry name" value="FYVE/PHD zinc finger"/>
    <property type="match status" value="2"/>
</dbReference>
<keyword evidence="5" id="KW-0539">Nucleus</keyword>
<evidence type="ECO:0000256" key="7">
    <source>
        <dbReference type="SAM" id="Coils"/>
    </source>
</evidence>
<comment type="subcellular location">
    <subcellularLocation>
        <location evidence="1">Nucleus</location>
    </subcellularLocation>
</comment>
<dbReference type="SMART" id="SM00571">
    <property type="entry name" value="DDT"/>
    <property type="match status" value="1"/>
</dbReference>
<feature type="domain" description="PHD-type" evidence="9">
    <location>
        <begin position="707"/>
        <end position="752"/>
    </location>
</feature>
<dbReference type="Proteomes" id="UP001162131">
    <property type="component" value="Unassembled WGS sequence"/>
</dbReference>
<keyword evidence="12" id="KW-1185">Reference proteome</keyword>
<evidence type="ECO:0000313" key="11">
    <source>
        <dbReference type="EMBL" id="CAG9330261.1"/>
    </source>
</evidence>
<feature type="coiled-coil region" evidence="7">
    <location>
        <begin position="661"/>
        <end position="696"/>
    </location>
</feature>
<dbReference type="PANTHER" id="PTHR24102">
    <property type="entry name" value="PHD FINGER PROTEIN"/>
    <property type="match status" value="1"/>
</dbReference>
<evidence type="ECO:0000256" key="6">
    <source>
        <dbReference type="PROSITE-ProRule" id="PRU00146"/>
    </source>
</evidence>
<keyword evidence="2" id="KW-0479">Metal-binding</keyword>
<feature type="compositionally biased region" description="Basic and acidic residues" evidence="8">
    <location>
        <begin position="1"/>
        <end position="10"/>
    </location>
</feature>
<feature type="region of interest" description="Disordered" evidence="8">
    <location>
        <begin position="1"/>
        <end position="24"/>
    </location>
</feature>
<name>A0AAU9JXA3_9CILI</name>
<dbReference type="SMART" id="SM00249">
    <property type="entry name" value="PHD"/>
    <property type="match status" value="2"/>
</dbReference>
<keyword evidence="7" id="KW-0175">Coiled coil</keyword>
<dbReference type="InterPro" id="IPR011011">
    <property type="entry name" value="Znf_FYVE_PHD"/>
</dbReference>
<feature type="domain" description="PHD-type" evidence="9">
    <location>
        <begin position="43"/>
        <end position="90"/>
    </location>
</feature>
<sequence length="771" mass="89333">MVKNLEKKTESIQQQKLGNRGNKKLRDAKLKAVGAPCFREGNNPYCKVCKDGGSLIMCGHCSRSYHLHCANMQEQDIPAGTWFCPYCVQFMEKKLKDEYTKLEKSEKHHKESKLKHFSGKVNIEQNDITVRWFEKKYPEYVKQGKIQYPIADELIQKECELSQTPLPPPLPLPQPIYPIEDVGDLFFIVDFVYNFGKMLKVTPFTVDQLFYAANSNSQTPLIKELHMALISFLIGHVLSRENTYEILNEDSRFLYSAAQLSEFFELNEFLPFSWLPLLDELIHLPIFKDYADERIMDLFFSDQNKSDLETNYFKCSYKEKIGVILLLINCLFDVKEMHEELARRLEAKGELIKQKTKLNATIKDNEATLPEINGLAATRKAASIAEKIQKTQNKIEELNRKLESIRLRTNPVGLDRDYNEYYIFEWDPKNLYVKMISPIEENSSVKTKESGHWYSYTRSSSLDQLLQCLCPKGIREHKLIEGINKGKRKLKLINGDDSSTSSEDIKPQSKGGAENYVNKESSFKNEDCTIEILKKMLLSIEKKFTRHLKKSGKLWENYERVEEWKEEVSKAEDPSALASLLLEHSQKSTSPLKLSSSSSDQSQDSDEEQVYTKKYRKVTIRIWQDFGDYYQLWENLTQSITTLGQLALVIGIYQKVLNLYIEKKNEAASNEAEVKKKAKQEEKRVLRSEVKNVDVESSNSEEDIKHGDSCYFCDDGGRLICCETCPKVVHPECLGLTKVPKEDWYCDECKYKQQNVPQTRLKSRLRKNIQN</sequence>
<dbReference type="PROSITE" id="PS50016">
    <property type="entry name" value="ZF_PHD_2"/>
    <property type="match status" value="2"/>
</dbReference>